<proteinExistence type="predicted"/>
<protein>
    <submittedName>
        <fullName evidence="2">ImmA/IrrE family metallo-endopeptidase</fullName>
    </submittedName>
</protein>
<evidence type="ECO:0000313" key="2">
    <source>
        <dbReference type="EMBL" id="MDJ1485986.1"/>
    </source>
</evidence>
<accession>A0AAE3UAY4</accession>
<gene>
    <name evidence="2" type="ORF">QNI16_36230</name>
</gene>
<feature type="domain" description="IrrE N-terminal-like" evidence="1">
    <location>
        <begin position="71"/>
        <end position="160"/>
    </location>
</feature>
<comment type="caution">
    <text evidence="2">The sequence shown here is derived from an EMBL/GenBank/DDBJ whole genome shotgun (WGS) entry which is preliminary data.</text>
</comment>
<dbReference type="PANTHER" id="PTHR43236">
    <property type="entry name" value="ANTITOXIN HIGA1"/>
    <property type="match status" value="1"/>
</dbReference>
<dbReference type="PANTHER" id="PTHR43236:SF1">
    <property type="entry name" value="BLL7220 PROTEIN"/>
    <property type="match status" value="1"/>
</dbReference>
<dbReference type="RefSeq" id="WP_313989261.1">
    <property type="nucleotide sequence ID" value="NZ_JASJOS010000025.1"/>
</dbReference>
<evidence type="ECO:0000259" key="1">
    <source>
        <dbReference type="Pfam" id="PF06114"/>
    </source>
</evidence>
<sequence>MLSSKRIEYISNLAEFIANDYCPDSYTEPEIIAQKKGITYSYNHYNDCFDGLLEHCSGKFHIYINLDRVKTKDSPRARHTFAHELGHYFIDEHRNALKKGLVPPHGSITGKYNQKNKAEQEADLFAAHLLMPHKRFLQKAGALKKGILAINTIAQEMKTSILSTAIHYVQQNLICGIVVKWSFDCQKEWALTSKSFQQSVCSNFVKASLIPIRQSATHQIQNRSEINSSHKTSISTLSHWMSGINVGSKQDIVMTEEAITLGPYGSLTLLYPATTV</sequence>
<dbReference type="EMBL" id="JASJOS010000025">
    <property type="protein sequence ID" value="MDJ1485986.1"/>
    <property type="molecule type" value="Genomic_DNA"/>
</dbReference>
<evidence type="ECO:0000313" key="3">
    <source>
        <dbReference type="Proteomes" id="UP001241110"/>
    </source>
</evidence>
<organism evidence="2 3">
    <name type="scientific">Xanthocytophaga flava</name>
    <dbReference type="NCBI Taxonomy" id="3048013"/>
    <lineage>
        <taxon>Bacteria</taxon>
        <taxon>Pseudomonadati</taxon>
        <taxon>Bacteroidota</taxon>
        <taxon>Cytophagia</taxon>
        <taxon>Cytophagales</taxon>
        <taxon>Rhodocytophagaceae</taxon>
        <taxon>Xanthocytophaga</taxon>
    </lineage>
</organism>
<dbReference type="AlphaFoldDB" id="A0AAE3UAY4"/>
<dbReference type="InterPro" id="IPR052345">
    <property type="entry name" value="Rad_response_metalloprotease"/>
</dbReference>
<dbReference type="Gene3D" id="1.10.10.2910">
    <property type="match status" value="1"/>
</dbReference>
<dbReference type="Pfam" id="PF06114">
    <property type="entry name" value="Peptidase_M78"/>
    <property type="match status" value="1"/>
</dbReference>
<dbReference type="InterPro" id="IPR010359">
    <property type="entry name" value="IrrE_HExxH"/>
</dbReference>
<name>A0AAE3UAY4_9BACT</name>
<dbReference type="Proteomes" id="UP001241110">
    <property type="component" value="Unassembled WGS sequence"/>
</dbReference>
<reference evidence="2" key="1">
    <citation type="submission" date="2023-05" db="EMBL/GenBank/DDBJ databases">
        <authorList>
            <person name="Zhang X."/>
        </authorList>
    </citation>
    <scope>NUCLEOTIDE SEQUENCE</scope>
    <source>
        <strain evidence="2">YF14B1</strain>
    </source>
</reference>